<dbReference type="Pfam" id="PF00782">
    <property type="entry name" value="DSPc"/>
    <property type="match status" value="1"/>
</dbReference>
<evidence type="ECO:0000259" key="8">
    <source>
        <dbReference type="PROSITE" id="PS50206"/>
    </source>
</evidence>
<dbReference type="Proteomes" id="UP000694865">
    <property type="component" value="Unplaced"/>
</dbReference>
<evidence type="ECO:0000256" key="2">
    <source>
        <dbReference type="ARBA" id="ARBA00013064"/>
    </source>
</evidence>
<dbReference type="InterPro" id="IPR036873">
    <property type="entry name" value="Rhodanese-like_dom_sf"/>
</dbReference>
<evidence type="ECO:0000256" key="1">
    <source>
        <dbReference type="ARBA" id="ARBA00008601"/>
    </source>
</evidence>
<keyword evidence="9" id="KW-1185">Reference proteome</keyword>
<dbReference type="PRINTS" id="PR01764">
    <property type="entry name" value="MAPKPHPHTASE"/>
</dbReference>
<dbReference type="EC" id="3.1.3.48" evidence="2"/>
<dbReference type="SUPFAM" id="SSF52799">
    <property type="entry name" value="(Phosphotyrosine protein) phosphatases II"/>
    <property type="match status" value="1"/>
</dbReference>
<dbReference type="InterPro" id="IPR029021">
    <property type="entry name" value="Prot-tyrosine_phosphatase-like"/>
</dbReference>
<evidence type="ECO:0000259" key="6">
    <source>
        <dbReference type="PROSITE" id="PS50054"/>
    </source>
</evidence>
<evidence type="ECO:0000256" key="5">
    <source>
        <dbReference type="SAM" id="MobiDB-lite"/>
    </source>
</evidence>
<dbReference type="InterPro" id="IPR000340">
    <property type="entry name" value="Dual-sp_phosphatase_cat-dom"/>
</dbReference>
<dbReference type="InterPro" id="IPR000387">
    <property type="entry name" value="Tyr_Pase_dom"/>
</dbReference>
<evidence type="ECO:0000259" key="7">
    <source>
        <dbReference type="PROSITE" id="PS50056"/>
    </source>
</evidence>
<dbReference type="CDD" id="cd01446">
    <property type="entry name" value="DSP_MapKP"/>
    <property type="match status" value="1"/>
</dbReference>
<dbReference type="SMART" id="SM00450">
    <property type="entry name" value="RHOD"/>
    <property type="match status" value="1"/>
</dbReference>
<feature type="region of interest" description="Disordered" evidence="5">
    <location>
        <begin position="24"/>
        <end position="68"/>
    </location>
</feature>
<feature type="compositionally biased region" description="Polar residues" evidence="5">
    <location>
        <begin position="58"/>
        <end position="68"/>
    </location>
</feature>
<reference evidence="10" key="1">
    <citation type="submission" date="2025-08" db="UniProtKB">
        <authorList>
            <consortium name="RefSeq"/>
        </authorList>
    </citation>
    <scope>IDENTIFICATION</scope>
    <source>
        <tissue evidence="10">Testes</tissue>
    </source>
</reference>
<feature type="domain" description="Tyrosine-protein phosphatase" evidence="6">
    <location>
        <begin position="259"/>
        <end position="403"/>
    </location>
</feature>
<feature type="compositionally biased region" description="Polar residues" evidence="5">
    <location>
        <begin position="40"/>
        <end position="49"/>
    </location>
</feature>
<accession>A0ABM0GJB2</accession>
<organism evidence="9 10">
    <name type="scientific">Saccoglossus kowalevskii</name>
    <name type="common">Acorn worm</name>
    <dbReference type="NCBI Taxonomy" id="10224"/>
    <lineage>
        <taxon>Eukaryota</taxon>
        <taxon>Metazoa</taxon>
        <taxon>Hemichordata</taxon>
        <taxon>Enteropneusta</taxon>
        <taxon>Harrimaniidae</taxon>
        <taxon>Saccoglossus</taxon>
    </lineage>
</organism>
<keyword evidence="4" id="KW-0904">Protein phosphatase</keyword>
<dbReference type="PROSITE" id="PS50056">
    <property type="entry name" value="TYR_PHOSPHATASE_2"/>
    <property type="match status" value="1"/>
</dbReference>
<dbReference type="PROSITE" id="PS50206">
    <property type="entry name" value="RHODANESE_3"/>
    <property type="match status" value="1"/>
</dbReference>
<dbReference type="SUPFAM" id="SSF52821">
    <property type="entry name" value="Rhodanese/Cell cycle control phosphatase"/>
    <property type="match status" value="1"/>
</dbReference>
<name>A0ABM0GJB2_SACKO</name>
<dbReference type="PANTHER" id="PTHR10159">
    <property type="entry name" value="DUAL SPECIFICITY PROTEIN PHOSPHATASE"/>
    <property type="match status" value="1"/>
</dbReference>
<sequence length="421" mass="47529">MPEVKCGTSCVPKLDRKSLSLKLRSSSLPPPITRTPLPANITTNRRNPSATPPPRIPTSASAPTANELLNSNRIHTSTKRERRVKFSNCTTCQTNNNEGDVTELTPQELARKLMGSRREVVVVDCRPFTSYNKSHISDSLNISCSDRLSKKRLQQGRVTLSDLVSSADGKIAFQRRFNKEVVIYDENTNDIDCVTSMNPLTLVLTSLREEGVTASYLKGGFQAFFQQYQNLCANSLRSDQQAEITDFTSRSHRNVFKHPPTPVLPFLYVGGESDASDHELLKRLKISYILNMTSHIPLHFESVTSKIKYKRLPASDNCQQNLRQYFEEAFEFIDDARYSGSSILVHCQAGISRSATITIAYIMKHTKMTMTDVYKYVKHKRPIISPNLNFMGQLIEFENALNEGVSPRILYPRLRGIETTV</sequence>
<comment type="similarity">
    <text evidence="1">Belongs to the protein-tyrosine phosphatase family. Non-receptor class dual specificity subfamily.</text>
</comment>
<proteinExistence type="inferred from homology"/>
<evidence type="ECO:0000256" key="4">
    <source>
        <dbReference type="ARBA" id="ARBA00022912"/>
    </source>
</evidence>
<dbReference type="InterPro" id="IPR001763">
    <property type="entry name" value="Rhodanese-like_dom"/>
</dbReference>
<dbReference type="InterPro" id="IPR008343">
    <property type="entry name" value="MKP"/>
</dbReference>
<dbReference type="Gene3D" id="3.40.250.10">
    <property type="entry name" value="Rhodanese-like domain"/>
    <property type="match status" value="1"/>
</dbReference>
<dbReference type="PANTHER" id="PTHR10159:SF528">
    <property type="entry name" value="PUCKERED, ISOFORM A"/>
    <property type="match status" value="1"/>
</dbReference>
<dbReference type="PROSITE" id="PS50054">
    <property type="entry name" value="TYR_PHOSPHATASE_DUAL"/>
    <property type="match status" value="1"/>
</dbReference>
<keyword evidence="3" id="KW-0378">Hydrolase</keyword>
<protein>
    <recommendedName>
        <fullName evidence="2">protein-tyrosine-phosphatase</fullName>
        <ecNumber evidence="2">3.1.3.48</ecNumber>
    </recommendedName>
</protein>
<feature type="domain" description="Rhodanese" evidence="8">
    <location>
        <begin position="116"/>
        <end position="233"/>
    </location>
</feature>
<dbReference type="InterPro" id="IPR020422">
    <property type="entry name" value="TYR_PHOSPHATASE_DUAL_dom"/>
</dbReference>
<evidence type="ECO:0000313" key="9">
    <source>
        <dbReference type="Proteomes" id="UP000694865"/>
    </source>
</evidence>
<feature type="domain" description="Tyrosine specific protein phosphatases" evidence="7">
    <location>
        <begin position="324"/>
        <end position="382"/>
    </location>
</feature>
<dbReference type="GeneID" id="100375158"/>
<dbReference type="PROSITE" id="PS00383">
    <property type="entry name" value="TYR_PHOSPHATASE_1"/>
    <property type="match status" value="1"/>
</dbReference>
<evidence type="ECO:0000313" key="10">
    <source>
        <dbReference type="RefSeq" id="XP_002731106.1"/>
    </source>
</evidence>
<dbReference type="SMART" id="SM00195">
    <property type="entry name" value="DSPc"/>
    <property type="match status" value="1"/>
</dbReference>
<dbReference type="Gene3D" id="3.90.190.10">
    <property type="entry name" value="Protein tyrosine phosphatase superfamily"/>
    <property type="match status" value="1"/>
</dbReference>
<evidence type="ECO:0000256" key="3">
    <source>
        <dbReference type="ARBA" id="ARBA00022801"/>
    </source>
</evidence>
<gene>
    <name evidence="10" type="primary">LOC100375158</name>
</gene>
<dbReference type="RefSeq" id="XP_002731106.1">
    <property type="nucleotide sequence ID" value="XM_002731060.1"/>
</dbReference>
<dbReference type="Pfam" id="PF00581">
    <property type="entry name" value="Rhodanese"/>
    <property type="match status" value="1"/>
</dbReference>
<dbReference type="InterPro" id="IPR016130">
    <property type="entry name" value="Tyr_Pase_AS"/>
</dbReference>